<proteinExistence type="predicted"/>
<evidence type="ECO:0000313" key="3">
    <source>
        <dbReference type="Proteomes" id="UP000297149"/>
    </source>
</evidence>
<evidence type="ECO:0000256" key="1">
    <source>
        <dbReference type="SAM" id="SignalP"/>
    </source>
</evidence>
<dbReference type="KEGG" id="ddb:E7747_08745"/>
<keyword evidence="1" id="KW-0732">Signal</keyword>
<keyword evidence="3" id="KW-1185">Reference proteome</keyword>
<dbReference type="AlphaFoldDB" id="A0A4P7W338"/>
<accession>A0A4P7W338</accession>
<dbReference type="RefSeq" id="WP_136415471.1">
    <property type="nucleotide sequence ID" value="NZ_CP039396.1"/>
</dbReference>
<feature type="chain" id="PRO_5020407489" evidence="1">
    <location>
        <begin position="22"/>
        <end position="208"/>
    </location>
</feature>
<reference evidence="3" key="1">
    <citation type="submission" date="2019-02" db="EMBL/GenBank/DDBJ databases">
        <title>Isolation and identification of novel species under the genus Muribaculum.</title>
        <authorList>
            <person name="Miyake S."/>
            <person name="Ding Y."/>
            <person name="Low A."/>
            <person name="Soh M."/>
            <person name="Seedorf H."/>
        </authorList>
    </citation>
    <scope>NUCLEOTIDE SEQUENCE [LARGE SCALE GENOMIC DNA]</scope>
    <source>
        <strain evidence="3">H5</strain>
    </source>
</reference>
<protein>
    <submittedName>
        <fullName evidence="2">Uncharacterized protein</fullName>
    </submittedName>
</protein>
<sequence>MKQVVFFFLLSLLCLSNCVYFRMTHLSKDDLGWVQCYSRNPSPKFVSNRGQTSSLSYDRVNIANSTNRFYFSANGSYKYEACASYELNVHQANTTFSGWFGIKKYVDDDSLWTSFELNRFCSDEIRNYGYIPLKKCDFEMDSVIYHNCVIADSTNAIYIPHLVDTVKIRIDKFVISKKYGLIYYRFDNGEEFKRIFKHKPTKKDYEAD</sequence>
<name>A0A4P7W338_9BACT</name>
<dbReference type="EMBL" id="CP039396">
    <property type="protein sequence ID" value="QCD42364.1"/>
    <property type="molecule type" value="Genomic_DNA"/>
</dbReference>
<evidence type="ECO:0000313" key="2">
    <source>
        <dbReference type="EMBL" id="QCD42364.1"/>
    </source>
</evidence>
<feature type="signal peptide" evidence="1">
    <location>
        <begin position="1"/>
        <end position="21"/>
    </location>
</feature>
<dbReference type="Proteomes" id="UP000297149">
    <property type="component" value="Chromosome"/>
</dbReference>
<gene>
    <name evidence="2" type="ORF">E7747_08745</name>
</gene>
<organism evidence="2 3">
    <name type="scientific">Duncaniella dubosii</name>
    <dbReference type="NCBI Taxonomy" id="2518971"/>
    <lineage>
        <taxon>Bacteria</taxon>
        <taxon>Pseudomonadati</taxon>
        <taxon>Bacteroidota</taxon>
        <taxon>Bacteroidia</taxon>
        <taxon>Bacteroidales</taxon>
        <taxon>Muribaculaceae</taxon>
        <taxon>Duncaniella</taxon>
    </lineage>
</organism>